<dbReference type="Proteomes" id="UP001060085">
    <property type="component" value="Linkage Group LG02"/>
</dbReference>
<protein>
    <submittedName>
        <fullName evidence="1">Uncharacterized protein</fullName>
    </submittedName>
</protein>
<comment type="caution">
    <text evidence="1">The sequence shown here is derived from an EMBL/GenBank/DDBJ whole genome shotgun (WGS) entry which is preliminary data.</text>
</comment>
<organism evidence="1 2">
    <name type="scientific">Catharanthus roseus</name>
    <name type="common">Madagascar periwinkle</name>
    <name type="synonym">Vinca rosea</name>
    <dbReference type="NCBI Taxonomy" id="4058"/>
    <lineage>
        <taxon>Eukaryota</taxon>
        <taxon>Viridiplantae</taxon>
        <taxon>Streptophyta</taxon>
        <taxon>Embryophyta</taxon>
        <taxon>Tracheophyta</taxon>
        <taxon>Spermatophyta</taxon>
        <taxon>Magnoliopsida</taxon>
        <taxon>eudicotyledons</taxon>
        <taxon>Gunneridae</taxon>
        <taxon>Pentapetalae</taxon>
        <taxon>asterids</taxon>
        <taxon>lamiids</taxon>
        <taxon>Gentianales</taxon>
        <taxon>Apocynaceae</taxon>
        <taxon>Rauvolfioideae</taxon>
        <taxon>Vinceae</taxon>
        <taxon>Catharanthinae</taxon>
        <taxon>Catharanthus</taxon>
    </lineage>
</organism>
<name>A0ACC0BZC6_CATRO</name>
<evidence type="ECO:0000313" key="2">
    <source>
        <dbReference type="Proteomes" id="UP001060085"/>
    </source>
</evidence>
<proteinExistence type="predicted"/>
<gene>
    <name evidence="1" type="ORF">M9H77_08926</name>
</gene>
<accession>A0ACC0BZC6</accession>
<sequence length="109" mass="12326">MTATNLGDVGFLIRSFRSSAPTLTPLIALSGPEDYRYCSSFPSRTKFRINKGSLNRQSPEPETGSSDKFRHPLVNTSRNSEHTVMPICVSKNYDKYFSKGNHSYFQNLK</sequence>
<keyword evidence="2" id="KW-1185">Reference proteome</keyword>
<reference evidence="2" key="1">
    <citation type="journal article" date="2023" name="Nat. Plants">
        <title>Single-cell RNA sequencing provides a high-resolution roadmap for understanding the multicellular compartmentation of specialized metabolism.</title>
        <authorList>
            <person name="Sun S."/>
            <person name="Shen X."/>
            <person name="Li Y."/>
            <person name="Li Y."/>
            <person name="Wang S."/>
            <person name="Li R."/>
            <person name="Zhang H."/>
            <person name="Shen G."/>
            <person name="Guo B."/>
            <person name="Wei J."/>
            <person name="Xu J."/>
            <person name="St-Pierre B."/>
            <person name="Chen S."/>
            <person name="Sun C."/>
        </authorList>
    </citation>
    <scope>NUCLEOTIDE SEQUENCE [LARGE SCALE GENOMIC DNA]</scope>
</reference>
<evidence type="ECO:0000313" key="1">
    <source>
        <dbReference type="EMBL" id="KAI5677976.1"/>
    </source>
</evidence>
<dbReference type="EMBL" id="CM044702">
    <property type="protein sequence ID" value="KAI5677976.1"/>
    <property type="molecule type" value="Genomic_DNA"/>
</dbReference>